<evidence type="ECO:0000313" key="2">
    <source>
        <dbReference type="Proteomes" id="UP000070700"/>
    </source>
</evidence>
<gene>
    <name evidence="1" type="ORF">LY89DRAFT_469696</name>
</gene>
<sequence>MRVRRRRRRPSQEIGYCTAAVGVCVCGSEGGEIISILISRPLNEWLGGRESEGGLRCSAVQCSRVAWACRVRDWMARGCRMPDERRTGFLSACWMEEGRGEAALRGDGRCGLGGSGANARPRWREVVKRGWKRGVGLFERGVEDWDLVGFGFGACLDKGVALCL</sequence>
<accession>A0A194XIT6</accession>
<reference evidence="1 2" key="1">
    <citation type="submission" date="2015-10" db="EMBL/GenBank/DDBJ databases">
        <title>Full genome of DAOMC 229536 Phialocephala scopiformis, a fungal endophyte of spruce producing the potent anti-insectan compound rugulosin.</title>
        <authorList>
            <consortium name="DOE Joint Genome Institute"/>
            <person name="Walker A.K."/>
            <person name="Frasz S.L."/>
            <person name="Seifert K.A."/>
            <person name="Miller J.D."/>
            <person name="Mondo S.J."/>
            <person name="Labutti K."/>
            <person name="Lipzen A."/>
            <person name="Dockter R."/>
            <person name="Kennedy M."/>
            <person name="Grigoriev I.V."/>
            <person name="Spatafora J.W."/>
        </authorList>
    </citation>
    <scope>NUCLEOTIDE SEQUENCE [LARGE SCALE GENOMIC DNA]</scope>
    <source>
        <strain evidence="1 2">CBS 120377</strain>
    </source>
</reference>
<dbReference type="AlphaFoldDB" id="A0A194XIT6"/>
<protein>
    <submittedName>
        <fullName evidence="1">Uncharacterized protein</fullName>
    </submittedName>
</protein>
<keyword evidence="2" id="KW-1185">Reference proteome</keyword>
<evidence type="ECO:0000313" key="1">
    <source>
        <dbReference type="EMBL" id="KUJ20046.1"/>
    </source>
</evidence>
<organism evidence="1 2">
    <name type="scientific">Mollisia scopiformis</name>
    <name type="common">Conifer needle endophyte fungus</name>
    <name type="synonym">Phialocephala scopiformis</name>
    <dbReference type="NCBI Taxonomy" id="149040"/>
    <lineage>
        <taxon>Eukaryota</taxon>
        <taxon>Fungi</taxon>
        <taxon>Dikarya</taxon>
        <taxon>Ascomycota</taxon>
        <taxon>Pezizomycotina</taxon>
        <taxon>Leotiomycetes</taxon>
        <taxon>Helotiales</taxon>
        <taxon>Mollisiaceae</taxon>
        <taxon>Mollisia</taxon>
    </lineage>
</organism>
<dbReference type="Proteomes" id="UP000070700">
    <property type="component" value="Unassembled WGS sequence"/>
</dbReference>
<dbReference type="InParanoid" id="A0A194XIT6"/>
<dbReference type="GeneID" id="28817472"/>
<dbReference type="KEGG" id="psco:LY89DRAFT_469696"/>
<name>A0A194XIT6_MOLSC</name>
<proteinExistence type="predicted"/>
<dbReference type="RefSeq" id="XP_018074401.1">
    <property type="nucleotide sequence ID" value="XM_018207746.1"/>
</dbReference>
<dbReference type="EMBL" id="KQ947410">
    <property type="protein sequence ID" value="KUJ20046.1"/>
    <property type="molecule type" value="Genomic_DNA"/>
</dbReference>